<evidence type="ECO:0000259" key="1">
    <source>
        <dbReference type="Pfam" id="PF01592"/>
    </source>
</evidence>
<proteinExistence type="predicted"/>
<dbReference type="CDD" id="cd06664">
    <property type="entry name" value="IscU_like"/>
    <property type="match status" value="1"/>
</dbReference>
<dbReference type="GO" id="GO:0016226">
    <property type="term" value="P:iron-sulfur cluster assembly"/>
    <property type="evidence" value="ECO:0007669"/>
    <property type="project" value="InterPro"/>
</dbReference>
<dbReference type="Pfam" id="PF01592">
    <property type="entry name" value="NifU_N"/>
    <property type="match status" value="1"/>
</dbReference>
<dbReference type="EMBL" id="CP043026">
    <property type="protein sequence ID" value="QEH62137.1"/>
    <property type="molecule type" value="Genomic_DNA"/>
</dbReference>
<organism evidence="2 3">
    <name type="scientific">Spiroplasma chinense</name>
    <dbReference type="NCBI Taxonomy" id="216932"/>
    <lineage>
        <taxon>Bacteria</taxon>
        <taxon>Bacillati</taxon>
        <taxon>Mycoplasmatota</taxon>
        <taxon>Mollicutes</taxon>
        <taxon>Entomoplasmatales</taxon>
        <taxon>Spiroplasmataceae</taxon>
        <taxon>Spiroplasma</taxon>
    </lineage>
</organism>
<evidence type="ECO:0000313" key="2">
    <source>
        <dbReference type="EMBL" id="QEH62137.1"/>
    </source>
</evidence>
<accession>A0A5B9Y763</accession>
<reference evidence="2 3" key="1">
    <citation type="submission" date="2019-08" db="EMBL/GenBank/DDBJ databases">
        <title>Complete genome sequence of Spiroplasma chinense CCH (DSM 19755).</title>
        <authorList>
            <person name="Shen H.-Y."/>
            <person name="Lin Y.-C."/>
            <person name="Chou L."/>
            <person name="Kuo C.-H."/>
        </authorList>
    </citation>
    <scope>NUCLEOTIDE SEQUENCE [LARGE SCALE GENOMIC DNA]</scope>
    <source>
        <strain evidence="2 3">CCH</strain>
    </source>
</reference>
<protein>
    <submittedName>
        <fullName evidence="2">Fe-S cluster assembly protein SufU</fullName>
    </submittedName>
</protein>
<dbReference type="KEGG" id="schi:SCHIN_v1c09440"/>
<dbReference type="Gene3D" id="3.90.1010.10">
    <property type="match status" value="1"/>
</dbReference>
<sequence length="146" mass="16572">MIDKQDKIQLRQIIMEHYTKPDNKGIDEGKENSFIKYQDSPTCADEINVQLILKDGQVLEANFDGLTCAISGAAIDILCDQMKDKSKQEALDILNNYHKMIIGEKYDEKMLDELIAFWEIGKQGNRINCALLGADGLRHILENEAK</sequence>
<feature type="domain" description="NIF system FeS cluster assembly NifU N-terminal" evidence="1">
    <location>
        <begin position="12"/>
        <end position="97"/>
    </location>
</feature>
<gene>
    <name evidence="2" type="primary">sufU</name>
    <name evidence="2" type="ORF">SCHIN_v1c09440</name>
</gene>
<name>A0A5B9Y763_9MOLU</name>
<dbReference type="GO" id="GO:0005506">
    <property type="term" value="F:iron ion binding"/>
    <property type="evidence" value="ECO:0007669"/>
    <property type="project" value="InterPro"/>
</dbReference>
<dbReference type="SUPFAM" id="SSF82649">
    <property type="entry name" value="SufE/NifU"/>
    <property type="match status" value="1"/>
</dbReference>
<evidence type="ECO:0000313" key="3">
    <source>
        <dbReference type="Proteomes" id="UP000323144"/>
    </source>
</evidence>
<dbReference type="RefSeq" id="WP_166508506.1">
    <property type="nucleotide sequence ID" value="NZ_CP043026.1"/>
</dbReference>
<dbReference type="InterPro" id="IPR002871">
    <property type="entry name" value="NIF_FeS_clus_asmbl_NifU_N"/>
</dbReference>
<dbReference type="Proteomes" id="UP000323144">
    <property type="component" value="Chromosome"/>
</dbReference>
<dbReference type="GO" id="GO:0051536">
    <property type="term" value="F:iron-sulfur cluster binding"/>
    <property type="evidence" value="ECO:0007669"/>
    <property type="project" value="InterPro"/>
</dbReference>
<keyword evidence="3" id="KW-1185">Reference proteome</keyword>
<dbReference type="AlphaFoldDB" id="A0A5B9Y763"/>